<gene>
    <name evidence="1" type="ORF">J7S20_11955</name>
</gene>
<evidence type="ECO:0000313" key="1">
    <source>
        <dbReference type="EMBL" id="MBR0553221.1"/>
    </source>
</evidence>
<comment type="caution">
    <text evidence="1">The sequence shown here is derived from an EMBL/GenBank/DDBJ whole genome shotgun (WGS) entry which is preliminary data.</text>
</comment>
<protein>
    <recommendedName>
        <fullName evidence="3">Lipoprotein</fullName>
    </recommendedName>
</protein>
<dbReference type="EMBL" id="JAGRQC010000003">
    <property type="protein sequence ID" value="MBR0553221.1"/>
    <property type="molecule type" value="Genomic_DNA"/>
</dbReference>
<name>A0A8T4IFJ2_9SPHN</name>
<reference evidence="1" key="1">
    <citation type="submission" date="2021-04" db="EMBL/GenBank/DDBJ databases">
        <title>Ouciella asimina sp. nov., isolated from the surface seawater in the hydrothermal field of Okinawa Trough.</title>
        <authorList>
            <person name="Shuang W."/>
        </authorList>
    </citation>
    <scope>NUCLEOTIDE SEQUENCE</scope>
    <source>
        <strain evidence="1">LXI357</strain>
    </source>
</reference>
<sequence length="114" mass="12145">MRSKLIPLALAVAALGACHQKTPQEKQADQIVDAADAKADSIEAAADNKASDLEAQAEQMKQQAGQAGTFEGRRMRLQAESLKEQAKVFRQEGKAKAKAVRDEGQAKASALLAQ</sequence>
<proteinExistence type="predicted"/>
<accession>A0A8T4IFJ2</accession>
<dbReference type="RefSeq" id="WP_284054460.1">
    <property type="nucleotide sequence ID" value="NZ_JAGRQC010000003.1"/>
</dbReference>
<evidence type="ECO:0000313" key="2">
    <source>
        <dbReference type="Proteomes" id="UP000676996"/>
    </source>
</evidence>
<keyword evidence="2" id="KW-1185">Reference proteome</keyword>
<dbReference type="PROSITE" id="PS51257">
    <property type="entry name" value="PROKAR_LIPOPROTEIN"/>
    <property type="match status" value="1"/>
</dbReference>
<evidence type="ECO:0008006" key="3">
    <source>
        <dbReference type="Google" id="ProtNLM"/>
    </source>
</evidence>
<dbReference type="AlphaFoldDB" id="A0A8T4IFJ2"/>
<organism evidence="1 2">
    <name type="scientific">Stakelama marina</name>
    <dbReference type="NCBI Taxonomy" id="2826939"/>
    <lineage>
        <taxon>Bacteria</taxon>
        <taxon>Pseudomonadati</taxon>
        <taxon>Pseudomonadota</taxon>
        <taxon>Alphaproteobacteria</taxon>
        <taxon>Sphingomonadales</taxon>
        <taxon>Sphingomonadaceae</taxon>
        <taxon>Stakelama</taxon>
    </lineage>
</organism>
<dbReference type="Proteomes" id="UP000676996">
    <property type="component" value="Unassembled WGS sequence"/>
</dbReference>